<reference evidence="8" key="1">
    <citation type="submission" date="2016-04" db="EMBL/GenBank/DDBJ databases">
        <title>Comparative genomics of biotechnologically important yeasts.</title>
        <authorList>
            <consortium name="DOE Joint Genome Institute"/>
            <person name="Riley R."/>
            <person name="Haridas S."/>
            <person name="Wolfe K.H."/>
            <person name="Lopes M.R."/>
            <person name="Hittinger C.T."/>
            <person name="Goker M."/>
            <person name="Salamov A."/>
            <person name="Wisecaver J."/>
            <person name="Long T.M."/>
            <person name="Aerts A.L."/>
            <person name="Barry K."/>
            <person name="Choi C."/>
            <person name="Clum A."/>
            <person name="Coughlan A.Y."/>
            <person name="Deshpande S."/>
            <person name="Douglass A.P."/>
            <person name="Hanson S.J."/>
            <person name="Klenk H.-P."/>
            <person name="Labutti K."/>
            <person name="Lapidus A."/>
            <person name="Lindquist E."/>
            <person name="Lipzen A."/>
            <person name="Meier-Kolthoff J.P."/>
            <person name="Ohm R.A."/>
            <person name="Otillar R.P."/>
            <person name="Pangilinan J."/>
            <person name="Peng Y."/>
            <person name="Rokas A."/>
            <person name="Rosa C.A."/>
            <person name="Scheuner C."/>
            <person name="Sibirny A.A."/>
            <person name="Slot J.C."/>
            <person name="Stielow J.B."/>
            <person name="Sun H."/>
            <person name="Kurtzman C.P."/>
            <person name="Blackwell M."/>
            <person name="Grigoriev I.V."/>
            <person name="Jeffries T.W."/>
        </authorList>
    </citation>
    <scope>NUCLEOTIDE SEQUENCE [LARGE SCALE GENOMIC DNA]</scope>
    <source>
        <strain evidence="8">NRRL YB-2248</strain>
    </source>
</reference>
<dbReference type="OrthoDB" id="379794at2759"/>
<evidence type="ECO:0000313" key="8">
    <source>
        <dbReference type="Proteomes" id="UP000094801"/>
    </source>
</evidence>
<dbReference type="EMBL" id="KV453847">
    <property type="protein sequence ID" value="ODV88016.1"/>
    <property type="molecule type" value="Genomic_DNA"/>
</dbReference>
<name>A0A1E4T8C9_9ASCO</name>
<organism evidence="7 8">
    <name type="scientific">[Candida] arabinofermentans NRRL YB-2248</name>
    <dbReference type="NCBI Taxonomy" id="983967"/>
    <lineage>
        <taxon>Eukaryota</taxon>
        <taxon>Fungi</taxon>
        <taxon>Dikarya</taxon>
        <taxon>Ascomycota</taxon>
        <taxon>Saccharomycotina</taxon>
        <taxon>Pichiomycetes</taxon>
        <taxon>Pichiales</taxon>
        <taxon>Pichiaceae</taxon>
        <taxon>Ogataea</taxon>
        <taxon>Ogataea/Candida clade</taxon>
    </lineage>
</organism>
<keyword evidence="8" id="KW-1185">Reference proteome</keyword>
<evidence type="ECO:0000313" key="7">
    <source>
        <dbReference type="EMBL" id="ODV88016.1"/>
    </source>
</evidence>
<evidence type="ECO:0000256" key="4">
    <source>
        <dbReference type="ARBA" id="ARBA00044746"/>
    </source>
</evidence>
<accession>A0A1E4T8C9</accession>
<feature type="domain" description="Ataxin-10" evidence="6">
    <location>
        <begin position="451"/>
        <end position="552"/>
    </location>
</feature>
<evidence type="ECO:0000256" key="1">
    <source>
        <dbReference type="ARBA" id="ARBA00008384"/>
    </source>
</evidence>
<dbReference type="PANTHER" id="PTHR13255:SF0">
    <property type="entry name" value="ATAXIN-10"/>
    <property type="match status" value="1"/>
</dbReference>
<evidence type="ECO:0000256" key="2">
    <source>
        <dbReference type="ARBA" id="ARBA00022618"/>
    </source>
</evidence>
<dbReference type="InterPro" id="IPR051374">
    <property type="entry name" value="Ataxin-10/CTR86_families"/>
</dbReference>
<protein>
    <recommendedName>
        <fullName evidence="5">Ataxin-10 homolog</fullName>
    </recommendedName>
</protein>
<proteinExistence type="inferred from homology"/>
<comment type="similarity">
    <text evidence="1">Belongs to the ataxin-10 family.</text>
</comment>
<dbReference type="Pfam" id="PF09759">
    <property type="entry name" value="Atx10homo_assoc"/>
    <property type="match status" value="1"/>
</dbReference>
<keyword evidence="3" id="KW-0131">Cell cycle</keyword>
<dbReference type="AlphaFoldDB" id="A0A1E4T8C9"/>
<evidence type="ECO:0000259" key="6">
    <source>
        <dbReference type="Pfam" id="PF09759"/>
    </source>
</evidence>
<dbReference type="PANTHER" id="PTHR13255">
    <property type="entry name" value="ATAXIN-10"/>
    <property type="match status" value="1"/>
</dbReference>
<comment type="function">
    <text evidence="4">May play a role in the regulation of cytokinesis.</text>
</comment>
<dbReference type="InterPro" id="IPR019156">
    <property type="entry name" value="Ataxin-10_domain"/>
</dbReference>
<gene>
    <name evidence="7" type="ORF">CANARDRAFT_5321</name>
</gene>
<dbReference type="GO" id="GO:0051301">
    <property type="term" value="P:cell division"/>
    <property type="evidence" value="ECO:0007669"/>
    <property type="project" value="UniProtKB-KW"/>
</dbReference>
<dbReference type="GO" id="GO:0005829">
    <property type="term" value="C:cytosol"/>
    <property type="evidence" value="ECO:0007669"/>
    <property type="project" value="TreeGrafter"/>
</dbReference>
<evidence type="ECO:0000256" key="3">
    <source>
        <dbReference type="ARBA" id="ARBA00023306"/>
    </source>
</evidence>
<keyword evidence="2" id="KW-0132">Cell division</keyword>
<sequence length="570" mass="65379">MTRESCLTILSESIDLMNSQRSEDSLIPRYNECLSNMSFLLTITTNDSIERELISNSLSIWTKIWEAVALQSKYISTSHVKFDHPITVYRTRLTRGIILFARNMVVGLLSLNALTDSDKIQFYNKNGLGNKKDISSDQMILSLYMNHAENVIPLCIRYLDLLNSMDNNSPSQFIELYHNSLVACFQYMNNVTNQTESLAPAKFVKDIGVIFSLIQGTKQYVELGRCSQSAENELLLPLLMYVRNLMSNEKIVSHVINDYVDVFVVFVSSYSSHISNRQLSEDNQLELTFLMIINHFLVHESFGSLLIRCSKIAPTSSEELQYNVTVNELLRVSQIILGSKDQGWDDMKLTNVCAWQLDYFDYISGETSELLKKPDLTKEESVRLSTLHKLVISTLDGLSSLARFNHVRAMLNSYKFLPKLIEFFEVIEKNTQKRKLKEEPIKPGMKEFPHVKLLIVEIITALVYENFENQELMRLKHGLELVLNNCNLDTNEPFIKERAILCIKYTLLDNPKNQNFVRDLEAQGTELDETNEKVLEQAGYEINIVDGKVSLKKSAKIEEVENNIRNGRSV</sequence>
<evidence type="ECO:0000256" key="5">
    <source>
        <dbReference type="ARBA" id="ARBA00044801"/>
    </source>
</evidence>
<dbReference type="Proteomes" id="UP000094801">
    <property type="component" value="Unassembled WGS sequence"/>
</dbReference>